<proteinExistence type="predicted"/>
<dbReference type="RefSeq" id="XP_045965440.1">
    <property type="nucleotide sequence ID" value="XM_046109457.1"/>
</dbReference>
<sequence>MRACRIVSLSFSCIVKSVHLSKMCLRQMRQFQKGLIICACTFKRSLSRSGYPSVQVYSVRSGAIKEISFDAAVGSTEATPFVALRAMKFKGRMRPSLHDSCHHSLLQPHMLASEVSP</sequence>
<dbReference type="EMBL" id="JAGPXC010000001">
    <property type="protein sequence ID" value="KAH6661309.1"/>
    <property type="molecule type" value="Genomic_DNA"/>
</dbReference>
<accession>A0A9P9A5Y9</accession>
<dbReference type="AlphaFoldDB" id="A0A9P9A5Y9"/>
<keyword evidence="2" id="KW-1185">Reference proteome</keyword>
<reference evidence="1" key="1">
    <citation type="journal article" date="2021" name="Nat. Commun.">
        <title>Genetic determinants of endophytism in the Arabidopsis root mycobiome.</title>
        <authorList>
            <person name="Mesny F."/>
            <person name="Miyauchi S."/>
            <person name="Thiergart T."/>
            <person name="Pickel B."/>
            <person name="Atanasova L."/>
            <person name="Karlsson M."/>
            <person name="Huettel B."/>
            <person name="Barry K.W."/>
            <person name="Haridas S."/>
            <person name="Chen C."/>
            <person name="Bauer D."/>
            <person name="Andreopoulos W."/>
            <person name="Pangilinan J."/>
            <person name="LaButti K."/>
            <person name="Riley R."/>
            <person name="Lipzen A."/>
            <person name="Clum A."/>
            <person name="Drula E."/>
            <person name="Henrissat B."/>
            <person name="Kohler A."/>
            <person name="Grigoriev I.V."/>
            <person name="Martin F.M."/>
            <person name="Hacquard S."/>
        </authorList>
    </citation>
    <scope>NUCLEOTIDE SEQUENCE</scope>
    <source>
        <strain evidence="1">MPI-SDFR-AT-0073</strain>
    </source>
</reference>
<dbReference type="Proteomes" id="UP000758603">
    <property type="component" value="Unassembled WGS sequence"/>
</dbReference>
<comment type="caution">
    <text evidence="1">The sequence shown here is derived from an EMBL/GenBank/DDBJ whole genome shotgun (WGS) entry which is preliminary data.</text>
</comment>
<dbReference type="GeneID" id="70138348"/>
<gene>
    <name evidence="1" type="ORF">BKA67DRAFT_81555</name>
</gene>
<evidence type="ECO:0000313" key="2">
    <source>
        <dbReference type="Proteomes" id="UP000758603"/>
    </source>
</evidence>
<name>A0A9P9A5Y9_9PEZI</name>
<protein>
    <submittedName>
        <fullName evidence="1">Uncharacterized protein</fullName>
    </submittedName>
</protein>
<organism evidence="1 2">
    <name type="scientific">Truncatella angustata</name>
    <dbReference type="NCBI Taxonomy" id="152316"/>
    <lineage>
        <taxon>Eukaryota</taxon>
        <taxon>Fungi</taxon>
        <taxon>Dikarya</taxon>
        <taxon>Ascomycota</taxon>
        <taxon>Pezizomycotina</taxon>
        <taxon>Sordariomycetes</taxon>
        <taxon>Xylariomycetidae</taxon>
        <taxon>Amphisphaeriales</taxon>
        <taxon>Sporocadaceae</taxon>
        <taxon>Truncatella</taxon>
    </lineage>
</organism>
<evidence type="ECO:0000313" key="1">
    <source>
        <dbReference type="EMBL" id="KAH6661309.1"/>
    </source>
</evidence>